<keyword evidence="3" id="KW-1185">Reference proteome</keyword>
<accession>A0AAD1TAN0</accession>
<name>A0AAD1TAN0_PELCU</name>
<feature type="compositionally biased region" description="Polar residues" evidence="1">
    <location>
        <begin position="1"/>
        <end position="20"/>
    </location>
</feature>
<gene>
    <name evidence="2" type="ORF">PECUL_23A051921</name>
</gene>
<feature type="compositionally biased region" description="Polar residues" evidence="1">
    <location>
        <begin position="122"/>
        <end position="131"/>
    </location>
</feature>
<sequence length="131" mass="14831">MRFVTNSLHHQKQVWGQNPLPSRPPQGDTRRWNPARLQEHTSKQQNYQGSTPPHLPRRRRPPRLRSWRQQAIPSFTAARVSTPKPAAAENRTPPTDPAEIHFHTLSTAAAGKHKAPVDTRNPDSQCKLSSS</sequence>
<dbReference type="AlphaFoldDB" id="A0AAD1TAN0"/>
<dbReference type="EMBL" id="OW240922">
    <property type="protein sequence ID" value="CAH2322353.1"/>
    <property type="molecule type" value="Genomic_DNA"/>
</dbReference>
<feature type="region of interest" description="Disordered" evidence="1">
    <location>
        <begin position="1"/>
        <end position="131"/>
    </location>
</feature>
<evidence type="ECO:0000313" key="2">
    <source>
        <dbReference type="EMBL" id="CAH2322353.1"/>
    </source>
</evidence>
<reference evidence="2" key="1">
    <citation type="submission" date="2022-03" db="EMBL/GenBank/DDBJ databases">
        <authorList>
            <person name="Alioto T."/>
            <person name="Alioto T."/>
            <person name="Gomez Garrido J."/>
        </authorList>
    </citation>
    <scope>NUCLEOTIDE SEQUENCE</scope>
</reference>
<feature type="compositionally biased region" description="Basic residues" evidence="1">
    <location>
        <begin position="55"/>
        <end position="66"/>
    </location>
</feature>
<evidence type="ECO:0000256" key="1">
    <source>
        <dbReference type="SAM" id="MobiDB-lite"/>
    </source>
</evidence>
<organism evidence="2 3">
    <name type="scientific">Pelobates cultripes</name>
    <name type="common">Western spadefoot toad</name>
    <dbReference type="NCBI Taxonomy" id="61616"/>
    <lineage>
        <taxon>Eukaryota</taxon>
        <taxon>Metazoa</taxon>
        <taxon>Chordata</taxon>
        <taxon>Craniata</taxon>
        <taxon>Vertebrata</taxon>
        <taxon>Euteleostomi</taxon>
        <taxon>Amphibia</taxon>
        <taxon>Batrachia</taxon>
        <taxon>Anura</taxon>
        <taxon>Pelobatoidea</taxon>
        <taxon>Pelobatidae</taxon>
        <taxon>Pelobates</taxon>
    </lineage>
</organism>
<dbReference type="Proteomes" id="UP001295444">
    <property type="component" value="Chromosome 11"/>
</dbReference>
<evidence type="ECO:0000313" key="3">
    <source>
        <dbReference type="Proteomes" id="UP001295444"/>
    </source>
</evidence>
<protein>
    <submittedName>
        <fullName evidence="2">Uncharacterized protein</fullName>
    </submittedName>
</protein>
<proteinExistence type="predicted"/>